<dbReference type="PROSITE" id="PS00175">
    <property type="entry name" value="PG_MUTASE"/>
    <property type="match status" value="1"/>
</dbReference>
<dbReference type="Gene3D" id="3.40.50.1240">
    <property type="entry name" value="Phosphoglycerate mutase-like"/>
    <property type="match status" value="1"/>
</dbReference>
<dbReference type="GO" id="GO:0005829">
    <property type="term" value="C:cytosol"/>
    <property type="evidence" value="ECO:0007669"/>
    <property type="project" value="TreeGrafter"/>
</dbReference>
<accession>A0A955E073</accession>
<dbReference type="SMART" id="SM00855">
    <property type="entry name" value="PGAM"/>
    <property type="match status" value="1"/>
</dbReference>
<dbReference type="GO" id="GO:0016791">
    <property type="term" value="F:phosphatase activity"/>
    <property type="evidence" value="ECO:0007669"/>
    <property type="project" value="TreeGrafter"/>
</dbReference>
<protein>
    <submittedName>
        <fullName evidence="2">Histidine phosphatase family protein</fullName>
    </submittedName>
</protein>
<dbReference type="InterPro" id="IPR050275">
    <property type="entry name" value="PGM_Phosphatase"/>
</dbReference>
<dbReference type="InterPro" id="IPR001345">
    <property type="entry name" value="PG/BPGM_mutase_AS"/>
</dbReference>
<dbReference type="Pfam" id="PF00300">
    <property type="entry name" value="His_Phos_1"/>
    <property type="match status" value="1"/>
</dbReference>
<dbReference type="AlphaFoldDB" id="A0A955E073"/>
<dbReference type="EMBL" id="JAGQNY010000001">
    <property type="protein sequence ID" value="MCA9301768.1"/>
    <property type="molecule type" value="Genomic_DNA"/>
</dbReference>
<reference evidence="2" key="1">
    <citation type="submission" date="2020-04" db="EMBL/GenBank/DDBJ databases">
        <authorList>
            <person name="Zhang T."/>
        </authorList>
    </citation>
    <scope>NUCLEOTIDE SEQUENCE</scope>
    <source>
        <strain evidence="2">HKST-UBA80</strain>
    </source>
</reference>
<organism evidence="2 3">
    <name type="scientific">candidate division WWE3 bacterium</name>
    <dbReference type="NCBI Taxonomy" id="2053526"/>
    <lineage>
        <taxon>Bacteria</taxon>
        <taxon>Katanobacteria</taxon>
    </lineage>
</organism>
<dbReference type="PANTHER" id="PTHR48100:SF44">
    <property type="entry name" value="PHOSPHATASE C1620.13-RELATED"/>
    <property type="match status" value="1"/>
</dbReference>
<sequence length="223" mass="25126">MTTIYLVRHGENLANITRELSYKHIDYELTNKGHFQAAQTATAFDNITIDAIYSSPLKRAMQTAEYIAKRKKLIPKILENFREINMGKVEGMKPNEESWKQYFLITHKWYMGEEDISFPEGENYSQLVNRFATGLLEAIKKTLHGNIAVIGHAGIFAAGVIHLCKIENKKEFSAIQNHNCSISELSVTQNNQNLSYSLVKWADSSHLTGSAAKLVKGMPESSS</sequence>
<feature type="binding site" evidence="1">
    <location>
        <position position="59"/>
    </location>
    <ligand>
        <name>substrate</name>
    </ligand>
</feature>
<feature type="binding site" evidence="1">
    <location>
        <begin position="8"/>
        <end position="15"/>
    </location>
    <ligand>
        <name>substrate</name>
    </ligand>
</feature>
<gene>
    <name evidence="2" type="ORF">KDA10_00145</name>
</gene>
<dbReference type="InterPro" id="IPR013078">
    <property type="entry name" value="His_Pase_superF_clade-1"/>
</dbReference>
<evidence type="ECO:0000313" key="2">
    <source>
        <dbReference type="EMBL" id="MCA9301768.1"/>
    </source>
</evidence>
<name>A0A955E073_UNCKA</name>
<dbReference type="SUPFAM" id="SSF53254">
    <property type="entry name" value="Phosphoglycerate mutase-like"/>
    <property type="match status" value="1"/>
</dbReference>
<comment type="caution">
    <text evidence="2">The sequence shown here is derived from an EMBL/GenBank/DDBJ whole genome shotgun (WGS) entry which is preliminary data.</text>
</comment>
<proteinExistence type="predicted"/>
<dbReference type="PANTHER" id="PTHR48100">
    <property type="entry name" value="BROAD-SPECIFICITY PHOSPHATASE YOR283W-RELATED"/>
    <property type="match status" value="1"/>
</dbReference>
<evidence type="ECO:0000313" key="3">
    <source>
        <dbReference type="Proteomes" id="UP000714817"/>
    </source>
</evidence>
<dbReference type="CDD" id="cd07067">
    <property type="entry name" value="HP_PGM_like"/>
    <property type="match status" value="1"/>
</dbReference>
<dbReference type="InterPro" id="IPR029033">
    <property type="entry name" value="His_PPase_superfam"/>
</dbReference>
<dbReference type="Proteomes" id="UP000714817">
    <property type="component" value="Unassembled WGS sequence"/>
</dbReference>
<reference evidence="2" key="2">
    <citation type="journal article" date="2021" name="Microbiome">
        <title>Successional dynamics and alternative stable states in a saline activated sludge microbial community over 9 years.</title>
        <authorList>
            <person name="Wang Y."/>
            <person name="Ye J."/>
            <person name="Ju F."/>
            <person name="Liu L."/>
            <person name="Boyd J.A."/>
            <person name="Deng Y."/>
            <person name="Parks D.H."/>
            <person name="Jiang X."/>
            <person name="Yin X."/>
            <person name="Woodcroft B.J."/>
            <person name="Tyson G.W."/>
            <person name="Hugenholtz P."/>
            <person name="Polz M.F."/>
            <person name="Zhang T."/>
        </authorList>
    </citation>
    <scope>NUCLEOTIDE SEQUENCE</scope>
    <source>
        <strain evidence="2">HKST-UBA80</strain>
    </source>
</reference>
<evidence type="ECO:0000256" key="1">
    <source>
        <dbReference type="PIRSR" id="PIRSR613078-2"/>
    </source>
</evidence>